<dbReference type="GO" id="GO:0005634">
    <property type="term" value="C:nucleus"/>
    <property type="evidence" value="ECO:0007669"/>
    <property type="project" value="UniProtKB-SubCell"/>
</dbReference>
<keyword evidence="2" id="KW-0479">Metal-binding</keyword>
<dbReference type="SMART" id="SM00066">
    <property type="entry name" value="GAL4"/>
    <property type="match status" value="1"/>
</dbReference>
<dbReference type="PROSITE" id="PS50048">
    <property type="entry name" value="ZN2_CY6_FUNGAL_2"/>
    <property type="match status" value="1"/>
</dbReference>
<feature type="region of interest" description="Disordered" evidence="4">
    <location>
        <begin position="44"/>
        <end position="69"/>
    </location>
</feature>
<dbReference type="InterPro" id="IPR050613">
    <property type="entry name" value="Sec_Metabolite_Reg"/>
</dbReference>
<feature type="compositionally biased region" description="Basic and acidic residues" evidence="4">
    <location>
        <begin position="1"/>
        <end position="12"/>
    </location>
</feature>
<protein>
    <recommendedName>
        <fullName evidence="5">Zn(2)-C6 fungal-type domain-containing protein</fullName>
    </recommendedName>
</protein>
<dbReference type="GO" id="GO:0003677">
    <property type="term" value="F:DNA binding"/>
    <property type="evidence" value="ECO:0007669"/>
    <property type="project" value="InterPro"/>
</dbReference>
<feature type="domain" description="Zn(2)-C6 fungal-type" evidence="5">
    <location>
        <begin position="123"/>
        <end position="153"/>
    </location>
</feature>
<comment type="subcellular location">
    <subcellularLocation>
        <location evidence="1">Nucleus</location>
    </subcellularLocation>
</comment>
<evidence type="ECO:0000313" key="6">
    <source>
        <dbReference type="EMBL" id="ODQ66628.1"/>
    </source>
</evidence>
<evidence type="ECO:0000256" key="3">
    <source>
        <dbReference type="ARBA" id="ARBA00023242"/>
    </source>
</evidence>
<evidence type="ECO:0000313" key="7">
    <source>
        <dbReference type="Proteomes" id="UP000095009"/>
    </source>
</evidence>
<organism evidence="6 7">
    <name type="scientific">Nadsonia fulvescens var. elongata DSM 6958</name>
    <dbReference type="NCBI Taxonomy" id="857566"/>
    <lineage>
        <taxon>Eukaryota</taxon>
        <taxon>Fungi</taxon>
        <taxon>Dikarya</taxon>
        <taxon>Ascomycota</taxon>
        <taxon>Saccharomycotina</taxon>
        <taxon>Dipodascomycetes</taxon>
        <taxon>Dipodascales</taxon>
        <taxon>Dipodascales incertae sedis</taxon>
        <taxon>Nadsonia</taxon>
    </lineage>
</organism>
<dbReference type="OrthoDB" id="762982at2759"/>
<dbReference type="InterPro" id="IPR001138">
    <property type="entry name" value="Zn2Cys6_DnaBD"/>
</dbReference>
<dbReference type="GO" id="GO:0008270">
    <property type="term" value="F:zinc ion binding"/>
    <property type="evidence" value="ECO:0007669"/>
    <property type="project" value="InterPro"/>
</dbReference>
<feature type="compositionally biased region" description="Basic and acidic residues" evidence="4">
    <location>
        <begin position="962"/>
        <end position="971"/>
    </location>
</feature>
<evidence type="ECO:0000259" key="5">
    <source>
        <dbReference type="PROSITE" id="PS50048"/>
    </source>
</evidence>
<gene>
    <name evidence="6" type="ORF">NADFUDRAFT_41258</name>
</gene>
<dbReference type="AlphaFoldDB" id="A0A1E3PMS4"/>
<proteinExistence type="predicted"/>
<dbReference type="GO" id="GO:0000981">
    <property type="term" value="F:DNA-binding transcription factor activity, RNA polymerase II-specific"/>
    <property type="evidence" value="ECO:0007669"/>
    <property type="project" value="InterPro"/>
</dbReference>
<evidence type="ECO:0000256" key="1">
    <source>
        <dbReference type="ARBA" id="ARBA00004123"/>
    </source>
</evidence>
<evidence type="ECO:0000256" key="4">
    <source>
        <dbReference type="SAM" id="MobiDB-lite"/>
    </source>
</evidence>
<dbReference type="InterPro" id="IPR036864">
    <property type="entry name" value="Zn2-C6_fun-type_DNA-bd_sf"/>
</dbReference>
<dbReference type="Pfam" id="PF00172">
    <property type="entry name" value="Zn_clus"/>
    <property type="match status" value="1"/>
</dbReference>
<dbReference type="GO" id="GO:0006351">
    <property type="term" value="P:DNA-templated transcription"/>
    <property type="evidence" value="ECO:0007669"/>
    <property type="project" value="InterPro"/>
</dbReference>
<keyword evidence="3" id="KW-0539">Nucleus</keyword>
<dbReference type="InterPro" id="IPR007219">
    <property type="entry name" value="XnlR_reg_dom"/>
</dbReference>
<dbReference type="Proteomes" id="UP000095009">
    <property type="component" value="Unassembled WGS sequence"/>
</dbReference>
<dbReference type="SUPFAM" id="SSF57701">
    <property type="entry name" value="Zn2/Cys6 DNA-binding domain"/>
    <property type="match status" value="1"/>
</dbReference>
<feature type="compositionally biased region" description="Polar residues" evidence="4">
    <location>
        <begin position="13"/>
        <end position="27"/>
    </location>
</feature>
<dbReference type="PROSITE" id="PS00463">
    <property type="entry name" value="ZN2_CY6_FUNGAL_1"/>
    <property type="match status" value="1"/>
</dbReference>
<dbReference type="CDD" id="cd00067">
    <property type="entry name" value="GAL4"/>
    <property type="match status" value="1"/>
</dbReference>
<dbReference type="Pfam" id="PF04082">
    <property type="entry name" value="Fungal_trans"/>
    <property type="match status" value="1"/>
</dbReference>
<dbReference type="EMBL" id="KV454408">
    <property type="protein sequence ID" value="ODQ66628.1"/>
    <property type="molecule type" value="Genomic_DNA"/>
</dbReference>
<sequence>MAPQDIDRDRSSESLTRQHTFSGTTNDIAPDSFGESTALFPSRNFSETSKQCRSHPHNLGMHGHKLSQHSGIADKQNEHQNPFFLEKSTISSQEVELSILAESTLSQAISSKKKITRQRRISSCVACRDKKVRCDKNKPSCSNCVKYEIKCSYIDRAVQVLNGPLKIPVMKASVGDKTKQSSSLTSLKSVVNLAVNEKDPVGSRALNASLYKTTIDNQSSAPTPTSPSISGASGFILCQSTASDLDFNTQSDLNSHSTLFKSSGRLINIDSHIKYSQTRPLSIASIFASTSAQPINDKYIPFYFKSFQDMYSHGPDILTGLPAISDMKILVEAYFETFHKFFGLVEPSQFREDVEQFYKDPSKFGWSKLALIISVLFTGIQFCALEKLSSSLSYHREKILTNLRMSIEVCLSRAEFLLNFDIDCLLSWLLLIFYFHSHGVSRNCTLLQLPTLLRLSQGIGLHRDPSHFSNCSFLEREHRRKVWSYLSFIDVYCSLTIGVEPLFSCDSFDTKLPLLLNDDELVKGSGYGGKYNQGHELIHGLYFPIIDNCYRFTDTTLLFIITASSHIFRRLFLRVFSLPQSRSFEEDLASVLSVKKVYQKIFDGIDHDIPIQHMTFCIGKIIIGRMMVYLYLPYIKDNENCLSSEAREQVILSSLYCLEYVLLVLNSPFHDLLSWLTRRFSQIEHMFFVLTKLEFDPSWRLKERAWNAVITNYEYFKQDRFRQSIHGWKIAEVLIDRVATVLSKVDDPRYQTIKRLSRNQDHQETFQTQKNKLNVSQSDAQPLGQPPFHYSASSTHTSVPTKRDFLAANTLDTSDKPSCDSSILLNDSAVANTQSLYNTLSPFSFRSSSSDSSPPRLANSIPTDALNTAVPIKTVSIPFSILTNAHQPSKKLQNLEEFSIDLMNYRDDSGYTNRGGHNSYANVLNQQDFATHSVLKPLSEGVGSLESDFNVPSATEKRALSDSWLGHDRGGNDNSSNSKVDSSFVAFNDNEPVYVDWSEWDKMVHFFQYNFVDDS</sequence>
<dbReference type="PANTHER" id="PTHR31001">
    <property type="entry name" value="UNCHARACTERIZED TRANSCRIPTIONAL REGULATORY PROTEIN"/>
    <property type="match status" value="1"/>
</dbReference>
<feature type="region of interest" description="Disordered" evidence="4">
    <location>
        <begin position="962"/>
        <end position="981"/>
    </location>
</feature>
<feature type="compositionally biased region" description="Low complexity" evidence="4">
    <location>
        <begin position="972"/>
        <end position="981"/>
    </location>
</feature>
<keyword evidence="7" id="KW-1185">Reference proteome</keyword>
<dbReference type="PANTHER" id="PTHR31001:SF40">
    <property type="entry name" value="ZN(II)2CYS6 TRANSCRIPTION FACTOR (EUROFUNG)"/>
    <property type="match status" value="1"/>
</dbReference>
<dbReference type="Gene3D" id="4.10.240.10">
    <property type="entry name" value="Zn(2)-C6 fungal-type DNA-binding domain"/>
    <property type="match status" value="1"/>
</dbReference>
<accession>A0A1E3PMS4</accession>
<reference evidence="6 7" key="1">
    <citation type="journal article" date="2016" name="Proc. Natl. Acad. Sci. U.S.A.">
        <title>Comparative genomics of biotechnologically important yeasts.</title>
        <authorList>
            <person name="Riley R."/>
            <person name="Haridas S."/>
            <person name="Wolfe K.H."/>
            <person name="Lopes M.R."/>
            <person name="Hittinger C.T."/>
            <person name="Goeker M."/>
            <person name="Salamov A.A."/>
            <person name="Wisecaver J.H."/>
            <person name="Long T.M."/>
            <person name="Calvey C.H."/>
            <person name="Aerts A.L."/>
            <person name="Barry K.W."/>
            <person name="Choi C."/>
            <person name="Clum A."/>
            <person name="Coughlan A.Y."/>
            <person name="Deshpande S."/>
            <person name="Douglass A.P."/>
            <person name="Hanson S.J."/>
            <person name="Klenk H.-P."/>
            <person name="LaButti K.M."/>
            <person name="Lapidus A."/>
            <person name="Lindquist E.A."/>
            <person name="Lipzen A.M."/>
            <person name="Meier-Kolthoff J.P."/>
            <person name="Ohm R.A."/>
            <person name="Otillar R.P."/>
            <person name="Pangilinan J.L."/>
            <person name="Peng Y."/>
            <person name="Rokas A."/>
            <person name="Rosa C.A."/>
            <person name="Scheuner C."/>
            <person name="Sibirny A.A."/>
            <person name="Slot J.C."/>
            <person name="Stielow J.B."/>
            <person name="Sun H."/>
            <person name="Kurtzman C.P."/>
            <person name="Blackwell M."/>
            <person name="Grigoriev I.V."/>
            <person name="Jeffries T.W."/>
        </authorList>
    </citation>
    <scope>NUCLEOTIDE SEQUENCE [LARGE SCALE GENOMIC DNA]</scope>
    <source>
        <strain evidence="6 7">DSM 6958</strain>
    </source>
</reference>
<dbReference type="CDD" id="cd12148">
    <property type="entry name" value="fungal_TF_MHR"/>
    <property type="match status" value="1"/>
</dbReference>
<evidence type="ECO:0000256" key="2">
    <source>
        <dbReference type="ARBA" id="ARBA00022723"/>
    </source>
</evidence>
<name>A0A1E3PMS4_9ASCO</name>
<feature type="compositionally biased region" description="Basic residues" evidence="4">
    <location>
        <begin position="52"/>
        <end position="67"/>
    </location>
</feature>
<feature type="region of interest" description="Disordered" evidence="4">
    <location>
        <begin position="1"/>
        <end position="32"/>
    </location>
</feature>